<name>A0A9E7N899_9EURY</name>
<dbReference type="GeneID" id="73290617"/>
<protein>
    <recommendedName>
        <fullName evidence="3">Rubrerythrin-like domain-containing protein</fullName>
    </recommendedName>
</protein>
<dbReference type="AlphaFoldDB" id="A0A9E7N899"/>
<evidence type="ECO:0008006" key="3">
    <source>
        <dbReference type="Google" id="ProtNLM"/>
    </source>
</evidence>
<dbReference type="KEGG" id="sawl:NGM29_11185"/>
<evidence type="ECO:0000313" key="2">
    <source>
        <dbReference type="Proteomes" id="UP001056855"/>
    </source>
</evidence>
<keyword evidence="2" id="KW-1185">Reference proteome</keyword>
<dbReference type="EMBL" id="CP100355">
    <property type="protein sequence ID" value="UTF52354.1"/>
    <property type="molecule type" value="Genomic_DNA"/>
</dbReference>
<dbReference type="Proteomes" id="UP001056855">
    <property type="component" value="Chromosome"/>
</dbReference>
<dbReference type="RefSeq" id="WP_254156249.1">
    <property type="nucleotide sequence ID" value="NZ_CP100355.1"/>
</dbReference>
<reference evidence="1" key="1">
    <citation type="submission" date="2022-06" db="EMBL/GenBank/DDBJ databases">
        <title>Diverse halophilic archaea isolated from saline environments.</title>
        <authorList>
            <person name="Cui H.-L."/>
        </authorList>
    </citation>
    <scope>NUCLEOTIDE SEQUENCE</scope>
    <source>
        <strain evidence="1">WLHS1</strain>
    </source>
</reference>
<gene>
    <name evidence="1" type="ORF">NGM29_11185</name>
</gene>
<proteinExistence type="predicted"/>
<sequence>MIETVKSLLFTESERETIYECRRCGTGVDSPSSTCPSCGNEDIASFHTR</sequence>
<evidence type="ECO:0000313" key="1">
    <source>
        <dbReference type="EMBL" id="UTF52354.1"/>
    </source>
</evidence>
<organism evidence="1 2">
    <name type="scientific">Natronosalvus rutilus</name>
    <dbReference type="NCBI Taxonomy" id="2953753"/>
    <lineage>
        <taxon>Archaea</taxon>
        <taxon>Methanobacteriati</taxon>
        <taxon>Methanobacteriota</taxon>
        <taxon>Stenosarchaea group</taxon>
        <taxon>Halobacteria</taxon>
        <taxon>Halobacteriales</taxon>
        <taxon>Natrialbaceae</taxon>
        <taxon>Natronosalvus</taxon>
    </lineage>
</organism>
<accession>A0A9E7N899</accession>